<dbReference type="EMBL" id="FNBL01000003">
    <property type="protein sequence ID" value="SDF28651.1"/>
    <property type="molecule type" value="Genomic_DNA"/>
</dbReference>
<feature type="domain" description="Aspartate dehydrogenase" evidence="2">
    <location>
        <begin position="159"/>
        <end position="230"/>
    </location>
</feature>
<name>A0A1G7JUX1_9RHOB</name>
<feature type="domain" description="Aspartate/homoserine dehydrogenase NAD-binding" evidence="3">
    <location>
        <begin position="16"/>
        <end position="122"/>
    </location>
</feature>
<dbReference type="SUPFAM" id="SSF51735">
    <property type="entry name" value="NAD(P)-binding Rossmann-fold domains"/>
    <property type="match status" value="1"/>
</dbReference>
<dbReference type="SUPFAM" id="SSF55347">
    <property type="entry name" value="Glyceraldehyde-3-phosphate dehydrogenase-like, C-terminal domain"/>
    <property type="match status" value="1"/>
</dbReference>
<organism evidence="4 5">
    <name type="scientific">Celeribacter baekdonensis</name>
    <dbReference type="NCBI Taxonomy" id="875171"/>
    <lineage>
        <taxon>Bacteria</taxon>
        <taxon>Pseudomonadati</taxon>
        <taxon>Pseudomonadota</taxon>
        <taxon>Alphaproteobacteria</taxon>
        <taxon>Rhodobacterales</taxon>
        <taxon>Roseobacteraceae</taxon>
        <taxon>Celeribacter</taxon>
    </lineage>
</organism>
<evidence type="ECO:0000313" key="5">
    <source>
        <dbReference type="Proteomes" id="UP000182284"/>
    </source>
</evidence>
<dbReference type="InterPro" id="IPR005106">
    <property type="entry name" value="Asp/hSer_DH_NAD-bd"/>
</dbReference>
<dbReference type="Gene3D" id="3.30.360.10">
    <property type="entry name" value="Dihydrodipicolinate Reductase, domain 2"/>
    <property type="match status" value="1"/>
</dbReference>
<evidence type="ECO:0000256" key="1">
    <source>
        <dbReference type="ARBA" id="ARBA00008331"/>
    </source>
</evidence>
<dbReference type="Proteomes" id="UP000182284">
    <property type="component" value="Unassembled WGS sequence"/>
</dbReference>
<accession>A0A1G7JUX1</accession>
<reference evidence="4 5" key="1">
    <citation type="submission" date="2016-10" db="EMBL/GenBank/DDBJ databases">
        <authorList>
            <person name="de Groot N.N."/>
        </authorList>
    </citation>
    <scope>NUCLEOTIDE SEQUENCE [LARGE SCALE GENOMIC DNA]</scope>
    <source>
        <strain evidence="4 5">DSM 27375</strain>
    </source>
</reference>
<dbReference type="PANTHER" id="PTHR31873:SF6">
    <property type="entry name" value="ASPARTATE DEHYDROGENASE DOMAIN-CONTAINING PROTEIN"/>
    <property type="match status" value="1"/>
</dbReference>
<sequence>MTEHHSAPQRKIGIIGAGKIGCAIYEALADMAGVEVSYMLAGRRRPEGVPEALILTDMAQALAREVDLVIEAAVPEVIHDHGAAILAKSDLCGFSCTALSVLQTDEALRAACATHGTRFFVPHGAVLALDGLADGRDVIERVSITTIKSGPSLGLTETAEGAVFEGTAREACLTFPRNVNVHAAVALAGIGFDRTVSRVVAEPGKKTMEHHIHVEGQGLEWDIRVASQSLGGVSGAYTPRSAVGTVRRILDGTGVTIA</sequence>
<evidence type="ECO:0000313" key="4">
    <source>
        <dbReference type="EMBL" id="SDF28651.1"/>
    </source>
</evidence>
<evidence type="ECO:0000259" key="2">
    <source>
        <dbReference type="Pfam" id="PF01958"/>
    </source>
</evidence>
<comment type="similarity">
    <text evidence="1">Belongs to the L-aspartate dehydrogenase family.</text>
</comment>
<dbReference type="GO" id="GO:0033735">
    <property type="term" value="F:aspartate dehydrogenase [NAD(P)+] activity"/>
    <property type="evidence" value="ECO:0007669"/>
    <property type="project" value="InterPro"/>
</dbReference>
<dbReference type="Pfam" id="PF03447">
    <property type="entry name" value="NAD_binding_3"/>
    <property type="match status" value="1"/>
</dbReference>
<dbReference type="AlphaFoldDB" id="A0A1G7JUX1"/>
<dbReference type="PANTHER" id="PTHR31873">
    <property type="entry name" value="L-ASPARTATE DEHYDROGENASE-RELATED"/>
    <property type="match status" value="1"/>
</dbReference>
<gene>
    <name evidence="4" type="ORF">SAMN04488117_103221</name>
</gene>
<protein>
    <submittedName>
        <fullName evidence="4">Aspartate dehydrogenase</fullName>
    </submittedName>
</protein>
<dbReference type="Gene3D" id="3.40.50.720">
    <property type="entry name" value="NAD(P)-binding Rossmann-like Domain"/>
    <property type="match status" value="1"/>
</dbReference>
<dbReference type="GO" id="GO:0009435">
    <property type="term" value="P:NAD+ biosynthetic process"/>
    <property type="evidence" value="ECO:0007669"/>
    <property type="project" value="InterPro"/>
</dbReference>
<evidence type="ECO:0000259" key="3">
    <source>
        <dbReference type="Pfam" id="PF03447"/>
    </source>
</evidence>
<proteinExistence type="inferred from homology"/>
<dbReference type="GO" id="GO:0050661">
    <property type="term" value="F:NADP binding"/>
    <property type="evidence" value="ECO:0007669"/>
    <property type="project" value="InterPro"/>
</dbReference>
<dbReference type="InterPro" id="IPR002811">
    <property type="entry name" value="Asp_DH"/>
</dbReference>
<dbReference type="RefSeq" id="WP_074643049.1">
    <property type="nucleotide sequence ID" value="NZ_FNBL01000003.1"/>
</dbReference>
<dbReference type="OrthoDB" id="8456681at2"/>
<dbReference type="InterPro" id="IPR036291">
    <property type="entry name" value="NAD(P)-bd_dom_sf"/>
</dbReference>
<dbReference type="Pfam" id="PF01958">
    <property type="entry name" value="Asp_DH_C"/>
    <property type="match status" value="1"/>
</dbReference>